<dbReference type="Pfam" id="PF00067">
    <property type="entry name" value="p450"/>
    <property type="match status" value="1"/>
</dbReference>
<evidence type="ECO:0000256" key="1">
    <source>
        <dbReference type="ARBA" id="ARBA00010617"/>
    </source>
</evidence>
<keyword evidence="5" id="KW-0408">Iron</keyword>
<dbReference type="Gene3D" id="1.10.630.10">
    <property type="entry name" value="Cytochrome P450"/>
    <property type="match status" value="1"/>
</dbReference>
<dbReference type="InterPro" id="IPR036396">
    <property type="entry name" value="Cyt_P450_sf"/>
</dbReference>
<dbReference type="PANTHER" id="PTHR24291:SF50">
    <property type="entry name" value="BIFUNCTIONAL ALBAFLAVENONE MONOOXYGENASE_TERPENE SYNTHASE"/>
    <property type="match status" value="1"/>
</dbReference>
<evidence type="ECO:0000256" key="6">
    <source>
        <dbReference type="ARBA" id="ARBA00023033"/>
    </source>
</evidence>
<comment type="similarity">
    <text evidence="1">Belongs to the cytochrome P450 family.</text>
</comment>
<evidence type="ECO:0000313" key="7">
    <source>
        <dbReference type="EMBL" id="MBQ0934161.1"/>
    </source>
</evidence>
<protein>
    <submittedName>
        <fullName evidence="7">Cytochrome P450</fullName>
    </submittedName>
</protein>
<keyword evidence="8" id="KW-1185">Reference proteome</keyword>
<keyword evidence="2" id="KW-0349">Heme</keyword>
<dbReference type="InterPro" id="IPR050196">
    <property type="entry name" value="Cytochrome_P450_Monoox"/>
</dbReference>
<evidence type="ECO:0000256" key="5">
    <source>
        <dbReference type="ARBA" id="ARBA00023004"/>
    </source>
</evidence>
<reference evidence="7 8" key="1">
    <citation type="submission" date="2021-04" db="EMBL/GenBank/DDBJ databases">
        <title>The genome sequence of type strain Ideonella paludis KCTC 32238.</title>
        <authorList>
            <person name="Liu Y."/>
        </authorList>
    </citation>
    <scope>NUCLEOTIDE SEQUENCE [LARGE SCALE GENOMIC DNA]</scope>
    <source>
        <strain evidence="7 8">KCTC 32238</strain>
    </source>
</reference>
<evidence type="ECO:0000256" key="3">
    <source>
        <dbReference type="ARBA" id="ARBA00022723"/>
    </source>
</evidence>
<gene>
    <name evidence="7" type="ORF">KAK11_02395</name>
</gene>
<dbReference type="SUPFAM" id="SSF48264">
    <property type="entry name" value="Cytochrome P450"/>
    <property type="match status" value="1"/>
</dbReference>
<sequence length="462" mass="51168">MDTPSQPAALPPHHAATPLAGPARRWGGLNLLLAMRRDYLGLMDGLHRAHGDISLMKIFNEQAYDLMSPDLVREALITQSEHLVRWQRGVAVFADALGQNVLTTEGALWQRQRRMLMPAFTPKRVAGYAALMVQAGHQGLNALATSPSREHTMDTVWNRMTIEVILRTLFGEARPGEADAAMHATQVLSATAFKEMFWPVTLPDWLPLPGKAAKRAALRTLRQLINGRIEERLAQAQPTSTDLLGQLLALRDEDGQALSRQEVFDQCVVTFQAGHETSSTALLWWSALMARHPEAQARARQEVRSLLGPRDPCAEDMAQLPWLSATLKEAMRLYPPVAALMSRRTTAPITLGGWAIPQGAMLRITPWVLHRDARTFPEPQAFRPERFMAPAEAPPKGAYIPLGLGPRVCLGQHFATLEMTLLAAMMLQRFELRWPEGAAEPVPQMHVTLRPKGGLRLVVASA</sequence>
<dbReference type="PRINTS" id="PR00463">
    <property type="entry name" value="EP450I"/>
</dbReference>
<dbReference type="PANTHER" id="PTHR24291">
    <property type="entry name" value="CYTOCHROME P450 FAMILY 4"/>
    <property type="match status" value="1"/>
</dbReference>
<evidence type="ECO:0000256" key="2">
    <source>
        <dbReference type="ARBA" id="ARBA00022617"/>
    </source>
</evidence>
<dbReference type="Proteomes" id="UP000672097">
    <property type="component" value="Unassembled WGS sequence"/>
</dbReference>
<dbReference type="PRINTS" id="PR00385">
    <property type="entry name" value="P450"/>
</dbReference>
<evidence type="ECO:0000313" key="8">
    <source>
        <dbReference type="Proteomes" id="UP000672097"/>
    </source>
</evidence>
<organism evidence="7 8">
    <name type="scientific">Ideonella paludis</name>
    <dbReference type="NCBI Taxonomy" id="1233411"/>
    <lineage>
        <taxon>Bacteria</taxon>
        <taxon>Pseudomonadati</taxon>
        <taxon>Pseudomonadota</taxon>
        <taxon>Betaproteobacteria</taxon>
        <taxon>Burkholderiales</taxon>
        <taxon>Sphaerotilaceae</taxon>
        <taxon>Ideonella</taxon>
    </lineage>
</organism>
<keyword evidence="3" id="KW-0479">Metal-binding</keyword>
<proteinExistence type="inferred from homology"/>
<name>A0ABS5DTE9_9BURK</name>
<dbReference type="InterPro" id="IPR001128">
    <property type="entry name" value="Cyt_P450"/>
</dbReference>
<evidence type="ECO:0000256" key="4">
    <source>
        <dbReference type="ARBA" id="ARBA00023002"/>
    </source>
</evidence>
<accession>A0ABS5DTE9</accession>
<dbReference type="EMBL" id="JAGQDG010000001">
    <property type="protein sequence ID" value="MBQ0934161.1"/>
    <property type="molecule type" value="Genomic_DNA"/>
</dbReference>
<keyword evidence="4" id="KW-0560">Oxidoreductase</keyword>
<dbReference type="RefSeq" id="WP_210805762.1">
    <property type="nucleotide sequence ID" value="NZ_JAGQDG010000001.1"/>
</dbReference>
<keyword evidence="6" id="KW-0503">Monooxygenase</keyword>
<dbReference type="InterPro" id="IPR002401">
    <property type="entry name" value="Cyt_P450_E_grp-I"/>
</dbReference>
<comment type="caution">
    <text evidence="7">The sequence shown here is derived from an EMBL/GenBank/DDBJ whole genome shotgun (WGS) entry which is preliminary data.</text>
</comment>